<dbReference type="InterPro" id="IPR012967">
    <property type="entry name" value="COMT_dimerisation"/>
</dbReference>
<evidence type="ECO:0000313" key="7">
    <source>
        <dbReference type="EMBL" id="TPR05354.1"/>
    </source>
</evidence>
<dbReference type="Proteomes" id="UP000197666">
    <property type="component" value="Unassembled WGS sequence"/>
</dbReference>
<accession>A0A254UHA1</accession>
<dbReference type="VEuPathDB" id="FungiDB:An12g02810"/>
<reference evidence="8" key="1">
    <citation type="submission" date="2018-10" db="EMBL/GenBank/DDBJ databases">
        <title>FDA dAtabase for Regulatory Grade micrObial Sequences (FDA-ARGOS): Supporting development and validation of Infectious Disease Dx tests.</title>
        <authorList>
            <person name="Kerrigan L."/>
            <person name="Tallon L."/>
            <person name="Sadzewicz L."/>
            <person name="Sengamalay N."/>
            <person name="Ott S."/>
            <person name="Godinez A."/>
            <person name="Nagaraj S."/>
            <person name="Vavikolanu K."/>
            <person name="Nadendla S."/>
            <person name="George J."/>
            <person name="Sichtig H."/>
        </authorList>
    </citation>
    <scope>NUCLEOTIDE SEQUENCE [LARGE SCALE GENOMIC DNA]</scope>
    <source>
        <strain evidence="8">FDAARGOS_311</strain>
    </source>
</reference>
<dbReference type="GO" id="GO:0046983">
    <property type="term" value="F:protein dimerization activity"/>
    <property type="evidence" value="ECO:0007669"/>
    <property type="project" value="InterPro"/>
</dbReference>
<dbReference type="GO" id="GO:0032259">
    <property type="term" value="P:methylation"/>
    <property type="evidence" value="ECO:0007669"/>
    <property type="project" value="UniProtKB-KW"/>
</dbReference>
<evidence type="ECO:0000313" key="9">
    <source>
        <dbReference type="RefSeq" id="XP_001395360.1"/>
    </source>
</evidence>
<dbReference type="Gene3D" id="3.40.50.150">
    <property type="entry name" value="Vaccinia Virus protein VP39"/>
    <property type="match status" value="1"/>
</dbReference>
<dbReference type="Gene3D" id="1.10.10.10">
    <property type="entry name" value="Winged helix-like DNA-binding domain superfamily/Winged helix DNA-binding domain"/>
    <property type="match status" value="1"/>
</dbReference>
<evidence type="ECO:0000256" key="4">
    <source>
        <dbReference type="PIRSR" id="PIRSR005739-1"/>
    </source>
</evidence>
<dbReference type="InterPro" id="IPR029063">
    <property type="entry name" value="SAM-dependent_MTases_sf"/>
</dbReference>
<dbReference type="PANTHER" id="PTHR43712">
    <property type="entry name" value="PUTATIVE (AFU_ORTHOLOGUE AFUA_4G14580)-RELATED"/>
    <property type="match status" value="1"/>
</dbReference>
<dbReference type="VEuPathDB" id="FungiDB:M747DRAFT_295398"/>
<dbReference type="PANTHER" id="PTHR43712:SF11">
    <property type="entry name" value="O-METHYLTRANSFERASE (AFU_ORTHOLOGUE AFUA_2G17820)-RELATED"/>
    <property type="match status" value="1"/>
</dbReference>
<dbReference type="InterPro" id="IPR016461">
    <property type="entry name" value="COMT-like"/>
</dbReference>
<dbReference type="InterPro" id="IPR036388">
    <property type="entry name" value="WH-like_DNA-bd_sf"/>
</dbReference>
<dbReference type="SUPFAM" id="SSF46785">
    <property type="entry name" value="Winged helix' DNA-binding domain"/>
    <property type="match status" value="1"/>
</dbReference>
<dbReference type="InterPro" id="IPR001077">
    <property type="entry name" value="COMT_C"/>
</dbReference>
<dbReference type="RefSeq" id="XP_001395360.1">
    <property type="nucleotide sequence ID" value="XM_001395323.1"/>
</dbReference>
<dbReference type="KEGG" id="ang:An12g02810"/>
<dbReference type="GeneID" id="4985632"/>
<dbReference type="PIRSF" id="PIRSF005739">
    <property type="entry name" value="O-mtase"/>
    <property type="match status" value="1"/>
</dbReference>
<feature type="domain" description="O-methyltransferase dimerisation" evidence="6">
    <location>
        <begin position="51"/>
        <end position="133"/>
    </location>
</feature>
<evidence type="ECO:0000256" key="3">
    <source>
        <dbReference type="ARBA" id="ARBA00022691"/>
    </source>
</evidence>
<protein>
    <submittedName>
        <fullName evidence="7">Major Facilitator Superfamily protein</fullName>
    </submittedName>
</protein>
<evidence type="ECO:0000313" key="8">
    <source>
        <dbReference type="Proteomes" id="UP000197666"/>
    </source>
</evidence>
<reference evidence="7" key="2">
    <citation type="submission" date="2019-02" db="EMBL/GenBank/DDBJ databases">
        <title>FDA dAtabase for Regulatory Grade micrObial Sequences (FDA-ARGOS): Supporting development and validation of Infectious Disease Dx tests.</title>
        <authorList>
            <person name="Kerrigan L."/>
            <person name="Tallon L.J."/>
            <person name="Sadzewicz L."/>
            <person name="Sengamalay N."/>
            <person name="Ott S."/>
            <person name="Godinez A."/>
            <person name="Nagaraj S."/>
            <person name="Vavikolanu K."/>
            <person name="Vyas G."/>
            <person name="Nadendla S."/>
            <person name="Aluvathingal J."/>
            <person name="Sichtig H."/>
        </authorList>
    </citation>
    <scope>NUCLEOTIDE SEQUENCE</scope>
    <source>
        <strain evidence="7">FDAARGOS_311</strain>
    </source>
</reference>
<dbReference type="Pfam" id="PF00891">
    <property type="entry name" value="Methyltransf_2"/>
    <property type="match status" value="1"/>
</dbReference>
<feature type="active site" description="Proton acceptor" evidence="4">
    <location>
        <position position="305"/>
    </location>
</feature>
<name>A0A254UHA1_ASPNG</name>
<keyword evidence="2" id="KW-0808">Transferase</keyword>
<organism evidence="7 8">
    <name type="scientific">Aspergillus niger</name>
    <dbReference type="NCBI Taxonomy" id="5061"/>
    <lineage>
        <taxon>Eukaryota</taxon>
        <taxon>Fungi</taxon>
        <taxon>Dikarya</taxon>
        <taxon>Ascomycota</taxon>
        <taxon>Pezizomycotina</taxon>
        <taxon>Eurotiomycetes</taxon>
        <taxon>Eurotiomycetidae</taxon>
        <taxon>Eurotiales</taxon>
        <taxon>Aspergillaceae</taxon>
        <taxon>Aspergillus</taxon>
        <taxon>Aspergillus subgen. Circumdati</taxon>
    </lineage>
</organism>
<dbReference type="GO" id="GO:0044550">
    <property type="term" value="P:secondary metabolite biosynthetic process"/>
    <property type="evidence" value="ECO:0007669"/>
    <property type="project" value="UniProtKB-ARBA"/>
</dbReference>
<keyword evidence="3" id="KW-0949">S-adenosyl-L-methionine</keyword>
<feature type="domain" description="O-methyltransferase C-terminal" evidence="5">
    <location>
        <begin position="172"/>
        <end position="375"/>
    </location>
</feature>
<dbReference type="SUPFAM" id="SSF53335">
    <property type="entry name" value="S-adenosyl-L-methionine-dependent methyltransferases"/>
    <property type="match status" value="1"/>
</dbReference>
<reference evidence="9" key="3">
    <citation type="submission" date="2025-02" db="EMBL/GenBank/DDBJ databases">
        <authorList>
            <consortium name="NCBI Genome Project"/>
        </authorList>
    </citation>
    <scope>NUCLEOTIDE SEQUENCE</scope>
</reference>
<dbReference type="eggNOG" id="KOG3178">
    <property type="taxonomic scope" value="Eukaryota"/>
</dbReference>
<evidence type="ECO:0000259" key="6">
    <source>
        <dbReference type="Pfam" id="PF08100"/>
    </source>
</evidence>
<proteinExistence type="predicted"/>
<keyword evidence="1" id="KW-0489">Methyltransferase</keyword>
<evidence type="ECO:0000256" key="1">
    <source>
        <dbReference type="ARBA" id="ARBA00022603"/>
    </source>
</evidence>
<evidence type="ECO:0000256" key="2">
    <source>
        <dbReference type="ARBA" id="ARBA00022679"/>
    </source>
</evidence>
<sequence>MSVSDLIKSINAVTSSGELNSIDEQQRAELSSACDRLKAMCESSLETMFRLLFTEHQTMVLRLAIDLKLFDAVIHHSSQSETGKVTVNQIATDTKADPILVGRIMRFLSAMGTLKQHTADTFTPTPLSSSYISTFPLAAAIIHFTHFHTFLTQLPEYFAKNNWTNPNDLTNTPFQFAAGTSSPYFDYLSTKPYYQSSFNTVMKSPIRRAGQPWFKLFPVTDKLHIDNPTPSSILMVDIGGSQGQDLLAFRSAFPDLPGRLILQDLPHVVADAELPDGVIESQGYDFFTEQPVKGAKGYMLRTVLHDWPDKEVVKILSRVREAMDEESVLLVVEKVIPETGGGLMAAIGDLSMMVSFAGAERTEKEYAELLGRAGLRLVNCWVGSENEGMEMGVLEARI</sequence>
<dbReference type="Pfam" id="PF08100">
    <property type="entry name" value="Dimerisation"/>
    <property type="match status" value="1"/>
</dbReference>
<dbReference type="VEuPathDB" id="FungiDB:ASPNIDRAFT2_1207436"/>
<evidence type="ECO:0000259" key="5">
    <source>
        <dbReference type="Pfam" id="PF00891"/>
    </source>
</evidence>
<dbReference type="VEuPathDB" id="FungiDB:ATCC64974_41250"/>
<dbReference type="EMBL" id="NKJJ02000002">
    <property type="protein sequence ID" value="TPR05354.1"/>
    <property type="molecule type" value="Genomic_DNA"/>
</dbReference>
<dbReference type="AlphaFoldDB" id="A0A254UHA1"/>
<reference evidence="9" key="4">
    <citation type="submission" date="2025-04" db="UniProtKB">
        <authorList>
            <consortium name="RefSeq"/>
        </authorList>
    </citation>
    <scope>IDENTIFICATION</scope>
</reference>
<gene>
    <name evidence="9" type="ORF">An12g02810</name>
    <name evidence="7" type="ORF">CAN33_0034315</name>
</gene>
<dbReference type="InterPro" id="IPR036390">
    <property type="entry name" value="WH_DNA-bd_sf"/>
</dbReference>
<dbReference type="GO" id="GO:0008171">
    <property type="term" value="F:O-methyltransferase activity"/>
    <property type="evidence" value="ECO:0007669"/>
    <property type="project" value="InterPro"/>
</dbReference>
<dbReference type="PROSITE" id="PS51683">
    <property type="entry name" value="SAM_OMT_II"/>
    <property type="match status" value="1"/>
</dbReference>